<dbReference type="GO" id="GO:0006979">
    <property type="term" value="P:response to oxidative stress"/>
    <property type="evidence" value="ECO:0007669"/>
    <property type="project" value="InterPro"/>
</dbReference>
<dbReference type="InterPro" id="IPR028427">
    <property type="entry name" value="Met_Sox_Rdtase_MsrB"/>
</dbReference>
<feature type="transmembrane region" description="Helical" evidence="4">
    <location>
        <begin position="40"/>
        <end position="57"/>
    </location>
</feature>
<dbReference type="Gene3D" id="2.170.150.20">
    <property type="entry name" value="Peptide methionine sulfoxide reductase"/>
    <property type="match status" value="1"/>
</dbReference>
<keyword evidence="4" id="KW-1133">Transmembrane helix</keyword>
<evidence type="ECO:0000313" key="6">
    <source>
        <dbReference type="EMBL" id="BAD79351.1"/>
    </source>
</evidence>
<dbReference type="PROSITE" id="PS51790">
    <property type="entry name" value="MSRB"/>
    <property type="match status" value="1"/>
</dbReference>
<dbReference type="GO" id="GO:0005737">
    <property type="term" value="C:cytoplasm"/>
    <property type="evidence" value="ECO:0007669"/>
    <property type="project" value="TreeGrafter"/>
</dbReference>
<dbReference type="GO" id="GO:0030091">
    <property type="term" value="P:protein repair"/>
    <property type="evidence" value="ECO:0007669"/>
    <property type="project" value="InterPro"/>
</dbReference>
<evidence type="ECO:0000256" key="2">
    <source>
        <dbReference type="ARBA" id="ARBA00023002"/>
    </source>
</evidence>
<evidence type="ECO:0000256" key="3">
    <source>
        <dbReference type="ARBA" id="ARBA00048488"/>
    </source>
</evidence>
<evidence type="ECO:0000256" key="4">
    <source>
        <dbReference type="SAM" id="Phobius"/>
    </source>
</evidence>
<protein>
    <recommendedName>
        <fullName evidence="1">peptide-methionine (R)-S-oxide reductase</fullName>
        <ecNumber evidence="1">1.8.4.12</ecNumber>
    </recommendedName>
</protein>
<dbReference type="eggNOG" id="COG0229">
    <property type="taxonomic scope" value="Bacteria"/>
</dbReference>
<dbReference type="InterPro" id="IPR011057">
    <property type="entry name" value="Mss4-like_sf"/>
</dbReference>
<keyword evidence="4" id="KW-0472">Membrane</keyword>
<dbReference type="GO" id="GO:0033743">
    <property type="term" value="F:peptide-methionine (R)-S-oxide reductase activity"/>
    <property type="evidence" value="ECO:0007669"/>
    <property type="project" value="UniProtKB-EC"/>
</dbReference>
<dbReference type="AlphaFoldDB" id="A0A0H3K2A8"/>
<evidence type="ECO:0000256" key="1">
    <source>
        <dbReference type="ARBA" id="ARBA00012499"/>
    </source>
</evidence>
<organism evidence="6 7">
    <name type="scientific">Synechococcus sp. (strain ATCC 27144 / PCC 6301 / SAUG 1402/1)</name>
    <name type="common">Anacystis nidulans</name>
    <dbReference type="NCBI Taxonomy" id="269084"/>
    <lineage>
        <taxon>Bacteria</taxon>
        <taxon>Bacillati</taxon>
        <taxon>Cyanobacteriota</taxon>
        <taxon>Cyanophyceae</taxon>
        <taxon>Synechococcales</taxon>
        <taxon>Synechococcaceae</taxon>
        <taxon>Synechococcus</taxon>
    </lineage>
</organism>
<dbReference type="PANTHER" id="PTHR10173:SF57">
    <property type="entry name" value="PEPTIDE-METHIONINE (R)-S-OXIDE REDUCTASE"/>
    <property type="match status" value="1"/>
</dbReference>
<dbReference type="Pfam" id="PF01641">
    <property type="entry name" value="SelR"/>
    <property type="match status" value="1"/>
</dbReference>
<accession>A0A0H3K2A8</accession>
<evidence type="ECO:0000259" key="5">
    <source>
        <dbReference type="PROSITE" id="PS51790"/>
    </source>
</evidence>
<dbReference type="NCBIfam" id="TIGR00357">
    <property type="entry name" value="peptide-methionine (R)-S-oxide reductase MsrB"/>
    <property type="match status" value="1"/>
</dbReference>
<dbReference type="EC" id="1.8.4.12" evidence="1"/>
<dbReference type="KEGG" id="syc:syc1161_d"/>
<proteinExistence type="predicted"/>
<reference evidence="6 7" key="1">
    <citation type="journal article" date="2007" name="Photosyn. Res.">
        <title>Complete nucleotide sequence of the freshwater unicellular cyanobacterium Synechococcus elongatus PCC 6301 chromosome: gene content and organization.</title>
        <authorList>
            <person name="Sugita C."/>
            <person name="Ogata K."/>
            <person name="Shikata M."/>
            <person name="Jikuya H."/>
            <person name="Takano J."/>
            <person name="Furumichi M."/>
            <person name="Kanehisa M."/>
            <person name="Omata T."/>
            <person name="Sugiura M."/>
            <person name="Sugita M."/>
        </authorList>
    </citation>
    <scope>NUCLEOTIDE SEQUENCE [LARGE SCALE GENOMIC DNA]</scope>
    <source>
        <strain evidence="7">ATCC 27144 / PCC 6301 / SAUG 1402/1</strain>
    </source>
</reference>
<evidence type="ECO:0000313" key="7">
    <source>
        <dbReference type="Proteomes" id="UP000001175"/>
    </source>
</evidence>
<dbReference type="InterPro" id="IPR002579">
    <property type="entry name" value="Met_Sox_Rdtase_MsrB_dom"/>
</dbReference>
<dbReference type="PANTHER" id="PTHR10173">
    <property type="entry name" value="METHIONINE SULFOXIDE REDUCTASE"/>
    <property type="match status" value="1"/>
</dbReference>
<sequence>MAIVKHQSRFLCKIATIESDRSCLIAAMTAAAPTLSRRRLLLGLVSAGAGAGGFLFWRQSRSPLSSTDAVYPMQLSEAEWQQRLSPEAYAVLREAATERPFTSDLLAEKRVGQYCCAGCEQPLFESAAKYESGTGWPSFREAIAGSLGFQTDYKLVVPRTEYHCSRCGGHQGHVFNDGPAPTGKRFCNNGVAIAFVPAADQG</sequence>
<comment type="catalytic activity">
    <reaction evidence="3">
        <text>L-methionyl-[protein] + [thioredoxin]-disulfide + H2O = L-methionyl-(R)-S-oxide-[protein] + [thioredoxin]-dithiol</text>
        <dbReference type="Rhea" id="RHEA:24164"/>
        <dbReference type="Rhea" id="RHEA-COMP:10698"/>
        <dbReference type="Rhea" id="RHEA-COMP:10700"/>
        <dbReference type="Rhea" id="RHEA-COMP:12313"/>
        <dbReference type="Rhea" id="RHEA-COMP:12314"/>
        <dbReference type="ChEBI" id="CHEBI:15377"/>
        <dbReference type="ChEBI" id="CHEBI:16044"/>
        <dbReference type="ChEBI" id="CHEBI:29950"/>
        <dbReference type="ChEBI" id="CHEBI:45764"/>
        <dbReference type="ChEBI" id="CHEBI:50058"/>
        <dbReference type="EC" id="1.8.4.12"/>
    </reaction>
</comment>
<keyword evidence="2" id="KW-0560">Oxidoreductase</keyword>
<name>A0A0H3K2A8_SYNP6</name>
<gene>
    <name evidence="6" type="ordered locus">syc1161_d</name>
</gene>
<feature type="domain" description="MsrB" evidence="5">
    <location>
        <begin position="77"/>
        <end position="198"/>
    </location>
</feature>
<dbReference type="Proteomes" id="UP000001175">
    <property type="component" value="Chromosome"/>
</dbReference>
<dbReference type="EMBL" id="AP008231">
    <property type="protein sequence ID" value="BAD79351.1"/>
    <property type="molecule type" value="Genomic_DNA"/>
</dbReference>
<keyword evidence="4" id="KW-0812">Transmembrane</keyword>
<dbReference type="SUPFAM" id="SSF51316">
    <property type="entry name" value="Mss4-like"/>
    <property type="match status" value="1"/>
</dbReference>